<dbReference type="CDD" id="cd17722">
    <property type="entry name" value="BRCT_DNA_ligase_IV_rpt1"/>
    <property type="match status" value="1"/>
</dbReference>
<evidence type="ECO:0000256" key="7">
    <source>
        <dbReference type="ARBA" id="ARBA00022723"/>
    </source>
</evidence>
<feature type="domain" description="BRCT" evidence="21">
    <location>
        <begin position="798"/>
        <end position="881"/>
    </location>
</feature>
<organism evidence="22">
    <name type="scientific">Scylla olivacea</name>
    <name type="common">Orange mud crab</name>
    <name type="synonym">Cancer olivacea</name>
    <dbReference type="NCBI Taxonomy" id="85551"/>
    <lineage>
        <taxon>Eukaryota</taxon>
        <taxon>Metazoa</taxon>
        <taxon>Ecdysozoa</taxon>
        <taxon>Arthropoda</taxon>
        <taxon>Crustacea</taxon>
        <taxon>Multicrustacea</taxon>
        <taxon>Malacostraca</taxon>
        <taxon>Eumalacostraca</taxon>
        <taxon>Eucarida</taxon>
        <taxon>Decapoda</taxon>
        <taxon>Pleocyemata</taxon>
        <taxon>Brachyura</taxon>
        <taxon>Eubrachyura</taxon>
        <taxon>Portunoidea</taxon>
        <taxon>Portunidae</taxon>
        <taxon>Portuninae</taxon>
        <taxon>Scylla</taxon>
    </lineage>
</organism>
<dbReference type="SUPFAM" id="SSF50249">
    <property type="entry name" value="Nucleic acid-binding proteins"/>
    <property type="match status" value="1"/>
</dbReference>
<dbReference type="EMBL" id="GDRN01108600">
    <property type="protein sequence ID" value="JAI57198.1"/>
    <property type="molecule type" value="Transcribed_RNA"/>
</dbReference>
<evidence type="ECO:0000313" key="22">
    <source>
        <dbReference type="EMBL" id="JAI57198.1"/>
    </source>
</evidence>
<name>A0A0P4VUL7_SCYOL</name>
<evidence type="ECO:0000259" key="20">
    <source>
        <dbReference type="PROSITE" id="PS50160"/>
    </source>
</evidence>
<keyword evidence="7" id="KW-0479">Metal-binding</keyword>
<evidence type="ECO:0000259" key="21">
    <source>
        <dbReference type="PROSITE" id="PS50172"/>
    </source>
</evidence>
<dbReference type="SUPFAM" id="SSF56091">
    <property type="entry name" value="DNA ligase/mRNA capping enzyme, catalytic domain"/>
    <property type="match status" value="1"/>
</dbReference>
<evidence type="ECO:0000256" key="8">
    <source>
        <dbReference type="ARBA" id="ARBA00022737"/>
    </source>
</evidence>
<dbReference type="CDD" id="cd07903">
    <property type="entry name" value="Adenylation_DNA_ligase_IV"/>
    <property type="match status" value="1"/>
</dbReference>
<comment type="cofactor">
    <cofactor evidence="1">
        <name>Mg(2+)</name>
        <dbReference type="ChEBI" id="CHEBI:18420"/>
    </cofactor>
</comment>
<dbReference type="Pfam" id="PF04675">
    <property type="entry name" value="DNA_ligase_A_N"/>
    <property type="match status" value="1"/>
</dbReference>
<dbReference type="InterPro" id="IPR044125">
    <property type="entry name" value="Adenylation_DNA_ligase_IV"/>
</dbReference>
<comment type="catalytic activity">
    <reaction evidence="18">
        <text>ATP + (deoxyribonucleotide)n-3'-hydroxyl + 5'-phospho-(deoxyribonucleotide)m = (deoxyribonucleotide)n+m + AMP + diphosphate.</text>
        <dbReference type="EC" id="6.5.1.1"/>
    </reaction>
</comment>
<evidence type="ECO:0000256" key="19">
    <source>
        <dbReference type="RuleBase" id="RU004196"/>
    </source>
</evidence>
<evidence type="ECO:0000256" key="3">
    <source>
        <dbReference type="ARBA" id="ARBA00007572"/>
    </source>
</evidence>
<evidence type="ECO:0000256" key="12">
    <source>
        <dbReference type="ARBA" id="ARBA00022842"/>
    </source>
</evidence>
<dbReference type="InterPro" id="IPR036599">
    <property type="entry name" value="DNA_ligase_N_sf"/>
</dbReference>
<evidence type="ECO:0000256" key="9">
    <source>
        <dbReference type="ARBA" id="ARBA00022741"/>
    </source>
</evidence>
<dbReference type="Gene3D" id="1.10.3260.10">
    <property type="entry name" value="DNA ligase, ATP-dependent, N-terminal domain"/>
    <property type="match status" value="1"/>
</dbReference>
<dbReference type="InterPro" id="IPR016059">
    <property type="entry name" value="DNA_ligase_ATP-dep_CS"/>
</dbReference>
<dbReference type="Gene3D" id="3.30.470.30">
    <property type="entry name" value="DNA ligase/mRNA capping enzyme"/>
    <property type="match status" value="1"/>
</dbReference>
<dbReference type="PROSITE" id="PS50172">
    <property type="entry name" value="BRCT"/>
    <property type="match status" value="2"/>
</dbReference>
<dbReference type="InterPro" id="IPR036420">
    <property type="entry name" value="BRCT_dom_sf"/>
</dbReference>
<evidence type="ECO:0000256" key="15">
    <source>
        <dbReference type="ARBA" id="ARBA00023242"/>
    </source>
</evidence>
<comment type="similarity">
    <text evidence="3 19">Belongs to the ATP-dependent DNA ligase family.</text>
</comment>
<evidence type="ECO:0000256" key="1">
    <source>
        <dbReference type="ARBA" id="ARBA00001946"/>
    </source>
</evidence>
<keyword evidence="10" id="KW-0227">DNA damage</keyword>
<keyword evidence="14" id="KW-0234">DNA repair</keyword>
<evidence type="ECO:0000256" key="13">
    <source>
        <dbReference type="ARBA" id="ARBA00023172"/>
    </source>
</evidence>
<dbReference type="GO" id="GO:0006297">
    <property type="term" value="P:nucleotide-excision repair, DNA gap filling"/>
    <property type="evidence" value="ECO:0007669"/>
    <property type="project" value="TreeGrafter"/>
</dbReference>
<sequence>MSMPPLASIIPWEQVCRMLEKVQGEKRPKKKEMLLKFITHFRELHHKKLQHQPDCPDTFFPVMRVLLPGLDRTRGAYGVKERRLADLYIRILGLKKDGNDAQKLINFRKPKALAGGETGDFAEIAYYVLRSRCLSGGKLTLLEVDQQLTSIAENHAAKNHEAVERSLLVMLNGMSAKEQKWLLRVLLKDMRLGLGQTAIFAAWHPDAKDYYDVTNSLEKVCKTLQDPSVRLHEVDVSLFCPFRPMLAQRAVLEKVEAQMNHKSYFAETKFDGERSQIHKKGGDYKYFSRNGFDFTSNFGADRHSGLFTPHLHSQLAAHVRDVILDGEMVGWSRNRHCIVTKGELMDVKHLKEEGDWQVCFCAFDIIYLNGKVLTNKPLEERLEVLRSVVTPLEGRVLISATTKVRSREEVVAALNEAIDRREEGVVLKDPDSVYQPASRRAGWIKVKPEYVDSLVPELDLVIIGGFYGKGTHHGALSHFLLGVAVPSEEPGGKPRLFHSFTRVGSGYTVDELQELVDKLKPHTRARQPTSVCVGREKVPDVWIEPCKSFVVQVKAAEVVKSDLYRTGVTLRFPRVERVRYDKPWHQALTTTELRQLVQEASGKLAMKHCGDELDGGRGAKRRAVARVEGPSLPLHFRPADVSSTVKKDEIFASLEMCVMSGDEEMSKQALEMMVVEHGGSLIQHPGPNTHCIVANTPTIRVQNYITSSKHNVVLPSWVVASCSSGRLLPWGPLDILHLREKERNVMQDMFDQFGDSYTEPTDGKTLRRVMMRMKKESWRVLSEEEMSEMDEKLCDPGDLRALFRRVTACFCEGEVDQLARLTLRLHGGVLSDSPSSATHLIVGEESEIRASELAGRHLVTPDWIYESVERGKRLEERLYMPRLV</sequence>
<keyword evidence="13" id="KW-0233">DNA recombination</keyword>
<dbReference type="InterPro" id="IPR001357">
    <property type="entry name" value="BRCT_dom"/>
</dbReference>
<feature type="domain" description="BRCT" evidence="21">
    <location>
        <begin position="646"/>
        <end position="735"/>
    </location>
</feature>
<dbReference type="Pfam" id="PF04679">
    <property type="entry name" value="DNA_ligase_A_C"/>
    <property type="match status" value="1"/>
</dbReference>
<dbReference type="GO" id="GO:0032807">
    <property type="term" value="C:DNA ligase IV complex"/>
    <property type="evidence" value="ECO:0007669"/>
    <property type="project" value="TreeGrafter"/>
</dbReference>
<evidence type="ECO:0000256" key="11">
    <source>
        <dbReference type="ARBA" id="ARBA00022840"/>
    </source>
</evidence>
<dbReference type="PROSITE" id="PS00333">
    <property type="entry name" value="DNA_LIGASE_A2"/>
    <property type="match status" value="1"/>
</dbReference>
<evidence type="ECO:0000256" key="18">
    <source>
        <dbReference type="ARBA" id="ARBA00034003"/>
    </source>
</evidence>
<dbReference type="InterPro" id="IPR029710">
    <property type="entry name" value="LIG4"/>
</dbReference>
<dbReference type="GO" id="GO:0006303">
    <property type="term" value="P:double-strand break repair via nonhomologous end joining"/>
    <property type="evidence" value="ECO:0007669"/>
    <property type="project" value="TreeGrafter"/>
</dbReference>
<evidence type="ECO:0000256" key="17">
    <source>
        <dbReference type="ARBA" id="ARBA00031942"/>
    </source>
</evidence>
<dbReference type="InterPro" id="IPR012340">
    <property type="entry name" value="NA-bd_OB-fold"/>
</dbReference>
<dbReference type="GO" id="GO:0005524">
    <property type="term" value="F:ATP binding"/>
    <property type="evidence" value="ECO:0007669"/>
    <property type="project" value="UniProtKB-KW"/>
</dbReference>
<dbReference type="GO" id="GO:0071897">
    <property type="term" value="P:DNA biosynthetic process"/>
    <property type="evidence" value="ECO:0007669"/>
    <property type="project" value="InterPro"/>
</dbReference>
<dbReference type="InterPro" id="IPR012309">
    <property type="entry name" value="DNA_ligase_ATP-dep_C"/>
</dbReference>
<dbReference type="GO" id="GO:0006310">
    <property type="term" value="P:DNA recombination"/>
    <property type="evidence" value="ECO:0007669"/>
    <property type="project" value="UniProtKB-KW"/>
</dbReference>
<dbReference type="PROSITE" id="PS50160">
    <property type="entry name" value="DNA_LIGASE_A3"/>
    <property type="match status" value="1"/>
</dbReference>
<feature type="domain" description="ATP-dependent DNA ligase family profile" evidence="20">
    <location>
        <begin position="351"/>
        <end position="485"/>
    </location>
</feature>
<dbReference type="NCBIfam" id="TIGR00574">
    <property type="entry name" value="dnl1"/>
    <property type="match status" value="1"/>
</dbReference>
<keyword evidence="12" id="KW-0460">Magnesium</keyword>
<dbReference type="InterPro" id="IPR000977">
    <property type="entry name" value="DNA_ligase_ATP-dep"/>
</dbReference>
<dbReference type="AlphaFoldDB" id="A0A0P4VUL7"/>
<protein>
    <recommendedName>
        <fullName evidence="5">DNA ligase 4</fullName>
        <ecNumber evidence="4">6.5.1.1</ecNumber>
    </recommendedName>
    <alternativeName>
        <fullName evidence="17">DNA ligase IV</fullName>
    </alternativeName>
    <alternativeName>
        <fullName evidence="16">Polydeoxyribonucleotide synthase [ATP] 4</fullName>
    </alternativeName>
</protein>
<dbReference type="SMART" id="SM00292">
    <property type="entry name" value="BRCT"/>
    <property type="match status" value="2"/>
</dbReference>
<dbReference type="GO" id="GO:0003910">
    <property type="term" value="F:DNA ligase (ATP) activity"/>
    <property type="evidence" value="ECO:0007669"/>
    <property type="project" value="UniProtKB-EC"/>
</dbReference>
<proteinExistence type="inferred from homology"/>
<dbReference type="Pfam" id="PF01068">
    <property type="entry name" value="DNA_ligase_A_M"/>
    <property type="match status" value="1"/>
</dbReference>
<evidence type="ECO:0000256" key="14">
    <source>
        <dbReference type="ARBA" id="ARBA00023204"/>
    </source>
</evidence>
<reference evidence="22" key="1">
    <citation type="submission" date="2015-09" db="EMBL/GenBank/DDBJ databases">
        <title>Scylla olivacea transcriptome.</title>
        <authorList>
            <person name="Ikhwanuddin M."/>
        </authorList>
    </citation>
    <scope>NUCLEOTIDE SEQUENCE</scope>
</reference>
<keyword evidence="8" id="KW-0677">Repeat</keyword>
<dbReference type="EMBL" id="GDRN01108599">
    <property type="protein sequence ID" value="JAI57199.1"/>
    <property type="molecule type" value="Transcribed_RNA"/>
</dbReference>
<keyword evidence="15" id="KW-0539">Nucleus</keyword>
<dbReference type="GO" id="GO:0003677">
    <property type="term" value="F:DNA binding"/>
    <property type="evidence" value="ECO:0007669"/>
    <property type="project" value="InterPro"/>
</dbReference>
<keyword evidence="9" id="KW-0547">Nucleotide-binding</keyword>
<dbReference type="InterPro" id="IPR012310">
    <property type="entry name" value="DNA_ligase_ATP-dep_cent"/>
</dbReference>
<dbReference type="Gene3D" id="2.40.50.140">
    <property type="entry name" value="Nucleic acid-binding proteins"/>
    <property type="match status" value="1"/>
</dbReference>
<dbReference type="EC" id="6.5.1.1" evidence="4"/>
<dbReference type="EMBL" id="GDRN01108598">
    <property type="protein sequence ID" value="JAI57200.1"/>
    <property type="molecule type" value="Transcribed_RNA"/>
</dbReference>
<evidence type="ECO:0000256" key="10">
    <source>
        <dbReference type="ARBA" id="ARBA00022763"/>
    </source>
</evidence>
<dbReference type="SUPFAM" id="SSF52113">
    <property type="entry name" value="BRCT domain"/>
    <property type="match status" value="2"/>
</dbReference>
<accession>A0A0P4VUL7</accession>
<dbReference type="PANTHER" id="PTHR45997:SF1">
    <property type="entry name" value="DNA LIGASE 4"/>
    <property type="match status" value="1"/>
</dbReference>
<evidence type="ECO:0000256" key="6">
    <source>
        <dbReference type="ARBA" id="ARBA00022598"/>
    </source>
</evidence>
<dbReference type="PANTHER" id="PTHR45997">
    <property type="entry name" value="DNA LIGASE 4"/>
    <property type="match status" value="1"/>
</dbReference>
<evidence type="ECO:0000256" key="2">
    <source>
        <dbReference type="ARBA" id="ARBA00004123"/>
    </source>
</evidence>
<keyword evidence="11" id="KW-0067">ATP-binding</keyword>
<dbReference type="GO" id="GO:0046872">
    <property type="term" value="F:metal ion binding"/>
    <property type="evidence" value="ECO:0007669"/>
    <property type="project" value="UniProtKB-KW"/>
</dbReference>
<evidence type="ECO:0000256" key="4">
    <source>
        <dbReference type="ARBA" id="ARBA00012727"/>
    </source>
</evidence>
<evidence type="ECO:0000256" key="5">
    <source>
        <dbReference type="ARBA" id="ARBA00022073"/>
    </source>
</evidence>
<comment type="subcellular location">
    <subcellularLocation>
        <location evidence="2">Nucleus</location>
    </subcellularLocation>
</comment>
<dbReference type="InterPro" id="IPR012308">
    <property type="entry name" value="DNA_ligase_ATP-dep_N"/>
</dbReference>
<evidence type="ECO:0000256" key="16">
    <source>
        <dbReference type="ARBA" id="ARBA00030676"/>
    </source>
</evidence>
<dbReference type="Gene3D" id="3.40.50.10190">
    <property type="entry name" value="BRCT domain"/>
    <property type="match status" value="2"/>
</dbReference>
<dbReference type="GO" id="GO:0005958">
    <property type="term" value="C:DNA-dependent protein kinase-DNA ligase 4 complex"/>
    <property type="evidence" value="ECO:0007669"/>
    <property type="project" value="TreeGrafter"/>
</dbReference>
<keyword evidence="6" id="KW-0436">Ligase</keyword>
<dbReference type="CDD" id="cd07968">
    <property type="entry name" value="OBF_DNA_ligase_IV"/>
    <property type="match status" value="1"/>
</dbReference>
<dbReference type="Pfam" id="PF00533">
    <property type="entry name" value="BRCT"/>
    <property type="match status" value="1"/>
</dbReference>